<keyword evidence="2" id="KW-1185">Reference proteome</keyword>
<name>A0ABU9C7M0_9BURK</name>
<proteinExistence type="predicted"/>
<evidence type="ECO:0000313" key="1">
    <source>
        <dbReference type="EMBL" id="MEK8047875.1"/>
    </source>
</evidence>
<dbReference type="EMBL" id="JBBUTI010000012">
    <property type="protein sequence ID" value="MEK8047875.1"/>
    <property type="molecule type" value="Genomic_DNA"/>
</dbReference>
<dbReference type="InterPro" id="IPR043519">
    <property type="entry name" value="NT_sf"/>
</dbReference>
<dbReference type="Proteomes" id="UP001379945">
    <property type="component" value="Unassembled WGS sequence"/>
</dbReference>
<dbReference type="Gene3D" id="3.30.460.10">
    <property type="entry name" value="Beta Polymerase, domain 2"/>
    <property type="match status" value="1"/>
</dbReference>
<organism evidence="1 2">
    <name type="scientific">Ideonella margarita</name>
    <dbReference type="NCBI Taxonomy" id="2984191"/>
    <lineage>
        <taxon>Bacteria</taxon>
        <taxon>Pseudomonadati</taxon>
        <taxon>Pseudomonadota</taxon>
        <taxon>Betaproteobacteria</taxon>
        <taxon>Burkholderiales</taxon>
        <taxon>Sphaerotilaceae</taxon>
        <taxon>Ideonella</taxon>
    </lineage>
</organism>
<evidence type="ECO:0008006" key="3">
    <source>
        <dbReference type="Google" id="ProtNLM"/>
    </source>
</evidence>
<comment type="caution">
    <text evidence="1">The sequence shown here is derived from an EMBL/GenBank/DDBJ whole genome shotgun (WGS) entry which is preliminary data.</text>
</comment>
<reference evidence="1 2" key="1">
    <citation type="submission" date="2024-04" db="EMBL/GenBank/DDBJ databases">
        <title>Novel species of the genus Ideonella isolated from streams.</title>
        <authorList>
            <person name="Lu H."/>
        </authorList>
    </citation>
    <scope>NUCLEOTIDE SEQUENCE [LARGE SCALE GENOMIC DNA]</scope>
    <source>
        <strain evidence="1 2">LYT19W</strain>
    </source>
</reference>
<evidence type="ECO:0000313" key="2">
    <source>
        <dbReference type="Proteomes" id="UP001379945"/>
    </source>
</evidence>
<accession>A0ABU9C7M0</accession>
<dbReference type="RefSeq" id="WP_341400185.1">
    <property type="nucleotide sequence ID" value="NZ_JBBUTI010000012.1"/>
</dbReference>
<gene>
    <name evidence="1" type="ORF">AACH00_16060</name>
</gene>
<protein>
    <recommendedName>
        <fullName evidence="3">Streptomycin adenylyltransferase</fullName>
    </recommendedName>
</protein>
<sequence>MSVVQAITPKVLQDRLASIARELSANVDALALLALGSVGTETDRLDNWSDLDFFVLVKDGAKQRFIGNLDWLAAAQPLAWHFQNTVDGHKALMTDGVFCEFAVFEVHEIRRIPYAPGRFVWRRSEVDEGLASPTLPVPARPDPAWLVGEALSNLIIGLQRYARGEKLAAMRMIQVYSLDRVLEFLEIHQPAFDEPLGARDFFNVDRRVERRSPQAMRALPQWAGGYEHTVSAALALLAALDEHNVVPAGVSERIRQLAAMARRDAEGEA</sequence>